<dbReference type="PRINTS" id="PR00723">
    <property type="entry name" value="SUBTILISIN"/>
</dbReference>
<dbReference type="CDD" id="cd00146">
    <property type="entry name" value="PKD"/>
    <property type="match status" value="1"/>
</dbReference>
<keyword evidence="6" id="KW-0732">Signal</keyword>
<evidence type="ECO:0000256" key="1">
    <source>
        <dbReference type="ARBA" id="ARBA00011073"/>
    </source>
</evidence>
<dbReference type="Gene3D" id="3.40.50.200">
    <property type="entry name" value="Peptidase S8/S53 domain"/>
    <property type="match status" value="1"/>
</dbReference>
<dbReference type="PANTHER" id="PTHR43399:SF4">
    <property type="entry name" value="CELL WALL-ASSOCIATED PROTEASE"/>
    <property type="match status" value="1"/>
</dbReference>
<evidence type="ECO:0000256" key="4">
    <source>
        <dbReference type="ARBA" id="ARBA00022825"/>
    </source>
</evidence>
<dbReference type="InterPro" id="IPR000209">
    <property type="entry name" value="Peptidase_S8/S53_dom"/>
</dbReference>
<feature type="domain" description="PKD" evidence="7">
    <location>
        <begin position="48"/>
        <end position="92"/>
    </location>
</feature>
<organism evidence="8">
    <name type="scientific">Thermosulfurimonas dismutans</name>
    <dbReference type="NCBI Taxonomy" id="999894"/>
    <lineage>
        <taxon>Bacteria</taxon>
        <taxon>Pseudomonadati</taxon>
        <taxon>Thermodesulfobacteriota</taxon>
        <taxon>Thermodesulfobacteria</taxon>
        <taxon>Thermodesulfobacteriales</taxon>
        <taxon>Thermodesulfobacteriaceae</taxon>
        <taxon>Thermosulfurimonas</taxon>
    </lineage>
</organism>
<dbReference type="SUPFAM" id="SSF49299">
    <property type="entry name" value="PKD domain"/>
    <property type="match status" value="1"/>
</dbReference>
<dbReference type="InterPro" id="IPR015500">
    <property type="entry name" value="Peptidase_S8_subtilisin-rel"/>
</dbReference>
<gene>
    <name evidence="8" type="ORF">ENJ40_07715</name>
</gene>
<dbReference type="Pfam" id="PF00801">
    <property type="entry name" value="PKD"/>
    <property type="match status" value="1"/>
</dbReference>
<evidence type="ECO:0000259" key="7">
    <source>
        <dbReference type="PROSITE" id="PS50093"/>
    </source>
</evidence>
<evidence type="ECO:0000256" key="6">
    <source>
        <dbReference type="SAM" id="SignalP"/>
    </source>
</evidence>
<protein>
    <recommendedName>
        <fullName evidence="7">PKD domain-containing protein</fullName>
    </recommendedName>
</protein>
<dbReference type="AlphaFoldDB" id="A0A7C3H1R4"/>
<comment type="caution">
    <text evidence="8">The sequence shown here is derived from an EMBL/GenBank/DDBJ whole genome shotgun (WGS) entry which is preliminary data.</text>
</comment>
<dbReference type="InterPro" id="IPR000601">
    <property type="entry name" value="PKD_dom"/>
</dbReference>
<dbReference type="InterPro" id="IPR022398">
    <property type="entry name" value="Peptidase_S8_His-AS"/>
</dbReference>
<feature type="active site" description="Charge relay system" evidence="5">
    <location>
        <position position="566"/>
    </location>
</feature>
<dbReference type="InterPro" id="IPR023827">
    <property type="entry name" value="Peptidase_S8_Asp-AS"/>
</dbReference>
<dbReference type="InterPro" id="IPR051048">
    <property type="entry name" value="Peptidase_S8/S53_subtilisin"/>
</dbReference>
<dbReference type="InterPro" id="IPR013783">
    <property type="entry name" value="Ig-like_fold"/>
</dbReference>
<sequence length="806" mass="89121">MRRIGLFLIIFLGLLSGVARAITVTASPTTANVGDTINVTATATFLTTPSCTLRINFGDGSGWSTLGNCVVSPCTLSTSHVYSSAGTFTITVESDPVFCATPPNPPDPATTTVNILSPLTVTGTVSPSAVRVPRGETSVRTLTYTFRASAPTTLTLTSSQGVFKAGATVLGRVSRPISVTITGRTGTATETLTIPVAVLRRALSRGITTFTYERTFTGGPSPITTTLNITITTEALAGFQIKRLELYFPNGRGEITVPRHHRGLRAYARVRYTGSGPLRAYWEVDGRLLSYVQRELVYAGEVVFETPPIPPLPTFDPGTHVVRFVIEDPRPAFELPSIVYFVTAREKPRVFPLALVSPENGTVLDYGEAEFRWKARKGLVRYLIEFYKDPRQKPVFSAYTRVPYYRLSAFALKHFFSREKRYYWRVHGFDAEGQMVAESPIWSFGFREERAYLPQQVLVVFRKKDLSEERLKDLRRKYNLKELFNFSLRSLGVKVYLFRTTVPYRDIPELSRRLSREAGVFLSQPNFIFYTFSEPLFRHQVALRMFHPERLHRFLTGRGVRVAVVDTGVDFRHRDLEDRVVLYLNFIPRERYRAEVHGTAVAGIIAASENGFGILGLAPEAEILALRACRELPGASPRGECYSTTLARALDRALTEKAQVINLSLGRKGADPLLARLLDRARSLGVLVVAPVGYGKRPAFPASHPGVIAVGSLEARGTSRISGEAADLLAPAEKILTTVPGNRHNFLSGTSFSAAFVSGLLALAEEGYRDRIPEKLLPEKGKALPAPEWTKNLFAGLLNQKATARH</sequence>
<dbReference type="Pfam" id="PF00082">
    <property type="entry name" value="Peptidase_S8"/>
    <property type="match status" value="1"/>
</dbReference>
<dbReference type="Proteomes" id="UP000886043">
    <property type="component" value="Unassembled WGS sequence"/>
</dbReference>
<feature type="active site" description="Charge relay system" evidence="5">
    <location>
        <position position="751"/>
    </location>
</feature>
<feature type="chain" id="PRO_5028107357" description="PKD domain-containing protein" evidence="6">
    <location>
        <begin position="22"/>
        <end position="806"/>
    </location>
</feature>
<dbReference type="InterPro" id="IPR036852">
    <property type="entry name" value="Peptidase_S8/S53_dom_sf"/>
</dbReference>
<dbReference type="SUPFAM" id="SSF52743">
    <property type="entry name" value="Subtilisin-like"/>
    <property type="match status" value="1"/>
</dbReference>
<dbReference type="InterPro" id="IPR035986">
    <property type="entry name" value="PKD_dom_sf"/>
</dbReference>
<dbReference type="PROSITE" id="PS00137">
    <property type="entry name" value="SUBTILASE_HIS"/>
    <property type="match status" value="1"/>
</dbReference>
<evidence type="ECO:0000256" key="3">
    <source>
        <dbReference type="ARBA" id="ARBA00022801"/>
    </source>
</evidence>
<dbReference type="EMBL" id="DRMH01000102">
    <property type="protein sequence ID" value="HFC98326.1"/>
    <property type="molecule type" value="Genomic_DNA"/>
</dbReference>
<dbReference type="PROSITE" id="PS00136">
    <property type="entry name" value="SUBTILASE_ASP"/>
    <property type="match status" value="1"/>
</dbReference>
<comment type="similarity">
    <text evidence="1 5">Belongs to the peptidase S8 family.</text>
</comment>
<keyword evidence="3 5" id="KW-0378">Hydrolase</keyword>
<evidence type="ECO:0000256" key="5">
    <source>
        <dbReference type="PROSITE-ProRule" id="PRU01240"/>
    </source>
</evidence>
<feature type="active site" description="Charge relay system" evidence="5">
    <location>
        <position position="597"/>
    </location>
</feature>
<accession>A0A7C3H1R4</accession>
<reference evidence="8" key="1">
    <citation type="journal article" date="2020" name="mSystems">
        <title>Genome- and Community-Level Interaction Insights into Carbon Utilization and Element Cycling Functions of Hydrothermarchaeota in Hydrothermal Sediment.</title>
        <authorList>
            <person name="Zhou Z."/>
            <person name="Liu Y."/>
            <person name="Xu W."/>
            <person name="Pan J."/>
            <person name="Luo Z.H."/>
            <person name="Li M."/>
        </authorList>
    </citation>
    <scope>NUCLEOTIDE SEQUENCE [LARGE SCALE GENOMIC DNA]</scope>
    <source>
        <strain evidence="8">HyVt-483</strain>
    </source>
</reference>
<dbReference type="GO" id="GO:0006508">
    <property type="term" value="P:proteolysis"/>
    <property type="evidence" value="ECO:0007669"/>
    <property type="project" value="UniProtKB-KW"/>
</dbReference>
<proteinExistence type="inferred from homology"/>
<keyword evidence="4 5" id="KW-0720">Serine protease</keyword>
<dbReference type="GO" id="GO:0004252">
    <property type="term" value="F:serine-type endopeptidase activity"/>
    <property type="evidence" value="ECO:0007669"/>
    <property type="project" value="UniProtKB-UniRule"/>
</dbReference>
<evidence type="ECO:0000256" key="2">
    <source>
        <dbReference type="ARBA" id="ARBA00022670"/>
    </source>
</evidence>
<keyword evidence="2 5" id="KW-0645">Protease</keyword>
<dbReference type="Gene3D" id="2.60.40.10">
    <property type="entry name" value="Immunoglobulins"/>
    <property type="match status" value="2"/>
</dbReference>
<dbReference type="PANTHER" id="PTHR43399">
    <property type="entry name" value="SUBTILISIN-RELATED"/>
    <property type="match status" value="1"/>
</dbReference>
<evidence type="ECO:0000313" key="8">
    <source>
        <dbReference type="EMBL" id="HFC98326.1"/>
    </source>
</evidence>
<name>A0A7C3H1R4_9BACT</name>
<dbReference type="PROSITE" id="PS51892">
    <property type="entry name" value="SUBTILASE"/>
    <property type="match status" value="1"/>
</dbReference>
<dbReference type="PROSITE" id="PS50093">
    <property type="entry name" value="PKD"/>
    <property type="match status" value="1"/>
</dbReference>
<feature type="signal peptide" evidence="6">
    <location>
        <begin position="1"/>
        <end position="21"/>
    </location>
</feature>